<dbReference type="OrthoDB" id="425950at2759"/>
<dbReference type="PROSITE" id="PS51184">
    <property type="entry name" value="JMJC"/>
    <property type="match status" value="1"/>
</dbReference>
<dbReference type="EC" id="1.14.11.-" evidence="3"/>
<protein>
    <recommendedName>
        <fullName evidence="3">Bifunctional lysine-specific demethylase and histidyl-hydroxylase</fullName>
        <ecNumber evidence="3">1.14.11.-</ecNumber>
    </recommendedName>
</protein>
<dbReference type="SUPFAM" id="SSF51197">
    <property type="entry name" value="Clavaminate synthase-like"/>
    <property type="match status" value="1"/>
</dbReference>
<evidence type="ECO:0000256" key="2">
    <source>
        <dbReference type="ARBA" id="ARBA00023004"/>
    </source>
</evidence>
<evidence type="ECO:0000313" key="5">
    <source>
        <dbReference type="EMBL" id="KAF6161771.1"/>
    </source>
</evidence>
<keyword evidence="1 3" id="KW-0479">Metal-binding</keyword>
<organism evidence="5 6">
    <name type="scientific">Kingdonia uniflora</name>
    <dbReference type="NCBI Taxonomy" id="39325"/>
    <lineage>
        <taxon>Eukaryota</taxon>
        <taxon>Viridiplantae</taxon>
        <taxon>Streptophyta</taxon>
        <taxon>Embryophyta</taxon>
        <taxon>Tracheophyta</taxon>
        <taxon>Spermatophyta</taxon>
        <taxon>Magnoliopsida</taxon>
        <taxon>Ranunculales</taxon>
        <taxon>Circaeasteraceae</taxon>
        <taxon>Kingdonia</taxon>
    </lineage>
</organism>
<feature type="domain" description="JmjC" evidence="4">
    <location>
        <begin position="427"/>
        <end position="575"/>
    </location>
</feature>
<dbReference type="InterPro" id="IPR003347">
    <property type="entry name" value="JmjC_dom"/>
</dbReference>
<keyword evidence="3" id="KW-0223">Dioxygenase</keyword>
<dbReference type="SUPFAM" id="SSF48371">
    <property type="entry name" value="ARM repeat"/>
    <property type="match status" value="1"/>
</dbReference>
<accession>A0A7J7N3I5</accession>
<comment type="caution">
    <text evidence="5">The sequence shown here is derived from an EMBL/GenBank/DDBJ whole genome shotgun (WGS) entry which is preliminary data.</text>
</comment>
<dbReference type="PANTHER" id="PTHR13096:SF9">
    <property type="entry name" value="BIFUNCTIONAL LYSINE-SPECIFIC DEMETHYLASE AND HISTIDYL-HYDROXYLASE"/>
    <property type="match status" value="1"/>
</dbReference>
<dbReference type="InterPro" id="IPR039994">
    <property type="entry name" value="NO66-like"/>
</dbReference>
<dbReference type="AlphaFoldDB" id="A0A7J7N3I5"/>
<keyword evidence="3" id="KW-0805">Transcription regulation</keyword>
<gene>
    <name evidence="5" type="ORF">GIB67_013848</name>
</gene>
<comment type="cofactor">
    <cofactor evidence="3">
        <name>Fe(2+)</name>
        <dbReference type="ChEBI" id="CHEBI:29033"/>
    </cofactor>
    <text evidence="3">Binds 1 Fe(2+) ion per subunit.</text>
</comment>
<dbReference type="Proteomes" id="UP000541444">
    <property type="component" value="Unassembled WGS sequence"/>
</dbReference>
<dbReference type="GO" id="GO:0005506">
    <property type="term" value="F:iron ion binding"/>
    <property type="evidence" value="ECO:0007669"/>
    <property type="project" value="UniProtKB-UniRule"/>
</dbReference>
<reference evidence="5 6" key="1">
    <citation type="journal article" date="2020" name="IScience">
        <title>Genome Sequencing of the Endangered Kingdonia uniflora (Circaeasteraceae, Ranunculales) Reveals Potential Mechanisms of Evolutionary Specialization.</title>
        <authorList>
            <person name="Sun Y."/>
            <person name="Deng T."/>
            <person name="Zhang A."/>
            <person name="Moore M.J."/>
            <person name="Landis J.B."/>
            <person name="Lin N."/>
            <person name="Zhang H."/>
            <person name="Zhang X."/>
            <person name="Huang J."/>
            <person name="Zhang X."/>
            <person name="Sun H."/>
            <person name="Wang H."/>
        </authorList>
    </citation>
    <scope>NUCLEOTIDE SEQUENCE [LARGE SCALE GENOMIC DNA]</scope>
    <source>
        <strain evidence="5">TB1705</strain>
        <tissue evidence="5">Leaf</tissue>
    </source>
</reference>
<keyword evidence="2 3" id="KW-0408">Iron</keyword>
<evidence type="ECO:0000256" key="1">
    <source>
        <dbReference type="ARBA" id="ARBA00022723"/>
    </source>
</evidence>
<keyword evidence="3" id="KW-0539">Nucleus</keyword>
<dbReference type="Pfam" id="PF08007">
    <property type="entry name" value="JmjC_2"/>
    <property type="match status" value="1"/>
</dbReference>
<sequence>MGKHRKRKKSSIREEEDNSSSLRIFPTMLASLANVHTHFARSLLKNHLRKLQQQITLNHDGLLSLFPSLLRTTTNYPSISVRCSQVIGFSALSSFETNERICLDSEILRALVEALNCRVKRVSMAACNAILDLSTTLVARQSFCGVSAVDKLMSVFLQEAVSPAKYISLSSSYSGVGITEAEYPVLVLEATVTLINTCNMKQLATIPSKLSQVFLSYLKELWVNVRDQSLLRNPADLSNDRNCNYKNMRIHGLEESIFRLSTTYDAFTITCKSELVKKSIFGPNELDFENFTLRYWEDSPFISSKTLDDHDDIFSSYIGSFSSKSAADAIISFILGGLVSCPPLPSDELDIINFLEEAKDRLGSPIIYGQDIRVVKTVEEISEASEKKLKREVHFFNAFADFCCKNPPDIINVSDVKKCIEAFQEGYTIALRGLEFRSEEIASIADRLAVFFGQPSVGVNAYLTPPNSQGLARHYDDHCVFVCQLLGNKLWTVLPRPTSYLPRLYEPLDILLGSKGETDVSSCRQFSLREGDILYIPRGCLHEACTKEVDSISEMENGLAEFSLHLTFGIEVEPPFEWEGFAHVALRRWNNNQNQTPQLETCTNSLKGVLHSFSFNLLHIGIQLIGSYNPTFRKACLIAAFSSDKHQSDSLILNQKSIFRYVITKIDSETIFSEAFRNVEVAVKQKNEDLFQRMRWLRHLSLMGDTEEGIDWKDPLTGFQNLFLLCNEHRKDAEAVFMQMKSKFCKEIVFDNICESFKTVVHKYKRVRTQYKNGMLSLHHNTKDADG</sequence>
<evidence type="ECO:0000256" key="3">
    <source>
        <dbReference type="RuleBase" id="RU366061"/>
    </source>
</evidence>
<evidence type="ECO:0000313" key="6">
    <source>
        <dbReference type="Proteomes" id="UP000541444"/>
    </source>
</evidence>
<dbReference type="GO" id="GO:0005730">
    <property type="term" value="C:nucleolus"/>
    <property type="evidence" value="ECO:0007669"/>
    <property type="project" value="TreeGrafter"/>
</dbReference>
<proteinExistence type="inferred from homology"/>
<comment type="subcellular location">
    <subcellularLocation>
        <location evidence="3">Nucleus</location>
    </subcellularLocation>
</comment>
<dbReference type="GO" id="GO:0051864">
    <property type="term" value="F:histone H3K36 demethylase activity"/>
    <property type="evidence" value="ECO:0007669"/>
    <property type="project" value="TreeGrafter"/>
</dbReference>
<keyword evidence="6" id="KW-1185">Reference proteome</keyword>
<comment type="function">
    <text evidence="3">Oxygenase that can act as both a histone lysine demethylase and a ribosomal histidine hydroxylase.</text>
</comment>
<dbReference type="PANTHER" id="PTHR13096">
    <property type="entry name" value="MINA53 MYC INDUCED NUCLEAR ANTIGEN"/>
    <property type="match status" value="1"/>
</dbReference>
<evidence type="ECO:0000259" key="4">
    <source>
        <dbReference type="PROSITE" id="PS51184"/>
    </source>
</evidence>
<dbReference type="GO" id="GO:0032453">
    <property type="term" value="F:histone H3K4 demethylase activity"/>
    <property type="evidence" value="ECO:0007669"/>
    <property type="project" value="TreeGrafter"/>
</dbReference>
<keyword evidence="3" id="KW-0804">Transcription</keyword>
<dbReference type="Gene3D" id="2.60.120.650">
    <property type="entry name" value="Cupin"/>
    <property type="match status" value="1"/>
</dbReference>
<dbReference type="InterPro" id="IPR016024">
    <property type="entry name" value="ARM-type_fold"/>
</dbReference>
<name>A0A7J7N3I5_9MAGN</name>
<keyword evidence="3" id="KW-0560">Oxidoreductase</keyword>
<comment type="similarity">
    <text evidence="3">Belongs to the ROX family.</text>
</comment>
<dbReference type="EMBL" id="JACGCM010001097">
    <property type="protein sequence ID" value="KAF6161771.1"/>
    <property type="molecule type" value="Genomic_DNA"/>
</dbReference>